<dbReference type="OMA" id="VTHCDAC"/>
<organism evidence="2 3">
    <name type="scientific">Saprolegnia diclina (strain VS20)</name>
    <dbReference type="NCBI Taxonomy" id="1156394"/>
    <lineage>
        <taxon>Eukaryota</taxon>
        <taxon>Sar</taxon>
        <taxon>Stramenopiles</taxon>
        <taxon>Oomycota</taxon>
        <taxon>Saprolegniomycetes</taxon>
        <taxon>Saprolegniales</taxon>
        <taxon>Saprolegniaceae</taxon>
        <taxon>Saprolegnia</taxon>
    </lineage>
</organism>
<evidence type="ECO:0000313" key="2">
    <source>
        <dbReference type="EMBL" id="EQC31389.1"/>
    </source>
</evidence>
<keyword evidence="3" id="KW-1185">Reference proteome</keyword>
<sequence length="267" mass="29673">MASAKVRPPKPNVLVASLRSLLSSMETTPVLPLECLRCYRRSTTDLIAACGCASYVHRDCLDARRALKRSAVTHCDACGEAYALYEVPSEAAEYKRRVRKAQLLRVLFVLLVVMFGCVMIWLVEKSKVRGHRSYTWSDDDRALNEWLASIGCPRFLAYFVISLFSTAIAICIFLGCQRVAPATERYLGACDKWFSCHCTTVLAVLLTVLLVGTMSLVGLYTVLMAVIGVLGAAASALAARRVYKIRVQYLRVQDRRLRSDGDVLHLA</sequence>
<keyword evidence="1" id="KW-0472">Membrane</keyword>
<dbReference type="InterPro" id="IPR013083">
    <property type="entry name" value="Znf_RING/FYVE/PHD"/>
</dbReference>
<dbReference type="VEuPathDB" id="FungiDB:SDRG_10990"/>
<feature type="transmembrane region" description="Helical" evidence="1">
    <location>
        <begin position="194"/>
        <end position="211"/>
    </location>
</feature>
<feature type="transmembrane region" description="Helical" evidence="1">
    <location>
        <begin position="103"/>
        <end position="123"/>
    </location>
</feature>
<feature type="transmembrane region" description="Helical" evidence="1">
    <location>
        <begin position="155"/>
        <end position="174"/>
    </location>
</feature>
<dbReference type="PANTHER" id="PTHR46347">
    <property type="entry name" value="RING/FYVE/PHD ZINC FINGER SUPERFAMILY PROTEIN"/>
    <property type="match status" value="1"/>
</dbReference>
<keyword evidence="1" id="KW-1133">Transmembrane helix</keyword>
<dbReference type="Proteomes" id="UP000030762">
    <property type="component" value="Unassembled WGS sequence"/>
</dbReference>
<gene>
    <name evidence="2" type="ORF">SDRG_10990</name>
</gene>
<proteinExistence type="predicted"/>
<keyword evidence="1" id="KW-0812">Transmembrane</keyword>
<dbReference type="InParanoid" id="T0Q0M6"/>
<protein>
    <recommendedName>
        <fullName evidence="4">RING-CH-type domain-containing protein</fullName>
    </recommendedName>
</protein>
<dbReference type="Gene3D" id="3.30.40.10">
    <property type="entry name" value="Zinc/RING finger domain, C3HC4 (zinc finger)"/>
    <property type="match status" value="1"/>
</dbReference>
<dbReference type="PANTHER" id="PTHR46347:SF1">
    <property type="entry name" value="RING_FYVE_PHD ZINC FINGER SUPERFAMILY PROTEIN"/>
    <property type="match status" value="1"/>
</dbReference>
<dbReference type="STRING" id="1156394.T0Q0M6"/>
<dbReference type="OrthoDB" id="10412677at2759"/>
<dbReference type="RefSeq" id="XP_008615230.1">
    <property type="nucleotide sequence ID" value="XM_008617008.1"/>
</dbReference>
<accession>T0Q0M6</accession>
<feature type="transmembrane region" description="Helical" evidence="1">
    <location>
        <begin position="217"/>
        <end position="239"/>
    </location>
</feature>
<dbReference type="EMBL" id="JH767169">
    <property type="protein sequence ID" value="EQC31389.1"/>
    <property type="molecule type" value="Genomic_DNA"/>
</dbReference>
<evidence type="ECO:0000313" key="3">
    <source>
        <dbReference type="Proteomes" id="UP000030762"/>
    </source>
</evidence>
<evidence type="ECO:0000256" key="1">
    <source>
        <dbReference type="SAM" id="Phobius"/>
    </source>
</evidence>
<dbReference type="AlphaFoldDB" id="T0Q0M6"/>
<reference evidence="2 3" key="1">
    <citation type="submission" date="2012-04" db="EMBL/GenBank/DDBJ databases">
        <title>The Genome Sequence of Saprolegnia declina VS20.</title>
        <authorList>
            <consortium name="The Broad Institute Genome Sequencing Platform"/>
            <person name="Russ C."/>
            <person name="Nusbaum C."/>
            <person name="Tyler B."/>
            <person name="van West P."/>
            <person name="Dieguez-Uribeondo J."/>
            <person name="de Bruijn I."/>
            <person name="Tripathy S."/>
            <person name="Jiang R."/>
            <person name="Young S.K."/>
            <person name="Zeng Q."/>
            <person name="Gargeya S."/>
            <person name="Fitzgerald M."/>
            <person name="Haas B."/>
            <person name="Abouelleil A."/>
            <person name="Alvarado L."/>
            <person name="Arachchi H.M."/>
            <person name="Berlin A."/>
            <person name="Chapman S.B."/>
            <person name="Goldberg J."/>
            <person name="Griggs A."/>
            <person name="Gujja S."/>
            <person name="Hansen M."/>
            <person name="Howarth C."/>
            <person name="Imamovic A."/>
            <person name="Larimer J."/>
            <person name="McCowen C."/>
            <person name="Montmayeur A."/>
            <person name="Murphy C."/>
            <person name="Neiman D."/>
            <person name="Pearson M."/>
            <person name="Priest M."/>
            <person name="Roberts A."/>
            <person name="Saif S."/>
            <person name="Shea T."/>
            <person name="Sisk P."/>
            <person name="Sykes S."/>
            <person name="Wortman J."/>
            <person name="Nusbaum C."/>
            <person name="Birren B."/>
        </authorList>
    </citation>
    <scope>NUCLEOTIDE SEQUENCE [LARGE SCALE GENOMIC DNA]</scope>
    <source>
        <strain evidence="2 3">VS20</strain>
    </source>
</reference>
<name>T0Q0M6_SAPDV</name>
<dbReference type="GeneID" id="19951717"/>
<evidence type="ECO:0008006" key="4">
    <source>
        <dbReference type="Google" id="ProtNLM"/>
    </source>
</evidence>